<dbReference type="Proteomes" id="UP001185922">
    <property type="component" value="Unassembled WGS sequence"/>
</dbReference>
<sequence>MREAWLADEALQLMAGMYEELTGEREPTVVALQSGGEVVGRVYELPDVLRDRLVAEGCPVHVRWRLTADDRLVLDQDGH</sequence>
<evidence type="ECO:0000313" key="2">
    <source>
        <dbReference type="Proteomes" id="UP001185922"/>
    </source>
</evidence>
<dbReference type="EMBL" id="JAWLKH010000001">
    <property type="protein sequence ID" value="MDV6310327.1"/>
    <property type="molecule type" value="Genomic_DNA"/>
</dbReference>
<gene>
    <name evidence="1" type="ORF">R3Q15_00165</name>
</gene>
<evidence type="ECO:0000313" key="1">
    <source>
        <dbReference type="EMBL" id="MDV6310327.1"/>
    </source>
</evidence>
<dbReference type="RefSeq" id="WP_317510167.1">
    <property type="nucleotide sequence ID" value="NZ_JAWLKH010000001.1"/>
</dbReference>
<protein>
    <submittedName>
        <fullName evidence="1">Uncharacterized protein</fullName>
    </submittedName>
</protein>
<name>A0AAE4R1A2_9ACTN</name>
<reference evidence="1" key="1">
    <citation type="submission" date="2023-10" db="EMBL/GenBank/DDBJ databases">
        <title>Development of a sustainable strategy for remediation of hydrocarbon-contaminated territories based on the waste exchange concept.</title>
        <authorList>
            <person name="Krivoruchko A."/>
        </authorList>
    </citation>
    <scope>NUCLEOTIDE SEQUENCE</scope>
    <source>
        <strain evidence="1">IEGM 1279</strain>
    </source>
</reference>
<proteinExistence type="predicted"/>
<accession>A0AAE4R1A2</accession>
<dbReference type="AlphaFoldDB" id="A0AAE4R1A2"/>
<organism evidence="1 2">
    <name type="scientific">Gordonia amicalis</name>
    <dbReference type="NCBI Taxonomy" id="89053"/>
    <lineage>
        <taxon>Bacteria</taxon>
        <taxon>Bacillati</taxon>
        <taxon>Actinomycetota</taxon>
        <taxon>Actinomycetes</taxon>
        <taxon>Mycobacteriales</taxon>
        <taxon>Gordoniaceae</taxon>
        <taxon>Gordonia</taxon>
    </lineage>
</organism>
<comment type="caution">
    <text evidence="1">The sequence shown here is derived from an EMBL/GenBank/DDBJ whole genome shotgun (WGS) entry which is preliminary data.</text>
</comment>